<evidence type="ECO:0000256" key="1">
    <source>
        <dbReference type="ARBA" id="ARBA00022737"/>
    </source>
</evidence>
<dbReference type="PANTHER" id="PTHR47926">
    <property type="entry name" value="PENTATRICOPEPTIDE REPEAT-CONTAINING PROTEIN"/>
    <property type="match status" value="1"/>
</dbReference>
<proteinExistence type="predicted"/>
<gene>
    <name evidence="2" type="ORF">Tco_0875062</name>
</gene>
<evidence type="ECO:0000313" key="3">
    <source>
        <dbReference type="Proteomes" id="UP001151760"/>
    </source>
</evidence>
<keyword evidence="1" id="KW-0677">Repeat</keyword>
<dbReference type="InterPro" id="IPR002885">
    <property type="entry name" value="PPR_rpt"/>
</dbReference>
<protein>
    <submittedName>
        <fullName evidence="2">Pentatricopeptide repeat-containing protein</fullName>
    </submittedName>
</protein>
<keyword evidence="3" id="KW-1185">Reference proteome</keyword>
<evidence type="ECO:0000313" key="2">
    <source>
        <dbReference type="EMBL" id="GJT16356.1"/>
    </source>
</evidence>
<dbReference type="Proteomes" id="UP001151760">
    <property type="component" value="Unassembled WGS sequence"/>
</dbReference>
<reference evidence="2" key="2">
    <citation type="submission" date="2022-01" db="EMBL/GenBank/DDBJ databases">
        <authorList>
            <person name="Yamashiro T."/>
            <person name="Shiraishi A."/>
            <person name="Satake H."/>
            <person name="Nakayama K."/>
        </authorList>
    </citation>
    <scope>NUCLEOTIDE SEQUENCE</scope>
</reference>
<dbReference type="Gene3D" id="1.25.40.10">
    <property type="entry name" value="Tetratricopeptide repeat domain"/>
    <property type="match status" value="1"/>
</dbReference>
<dbReference type="InterPro" id="IPR046848">
    <property type="entry name" value="E_motif"/>
</dbReference>
<organism evidence="2 3">
    <name type="scientific">Tanacetum coccineum</name>
    <dbReference type="NCBI Taxonomy" id="301880"/>
    <lineage>
        <taxon>Eukaryota</taxon>
        <taxon>Viridiplantae</taxon>
        <taxon>Streptophyta</taxon>
        <taxon>Embryophyta</taxon>
        <taxon>Tracheophyta</taxon>
        <taxon>Spermatophyta</taxon>
        <taxon>Magnoliopsida</taxon>
        <taxon>eudicotyledons</taxon>
        <taxon>Gunneridae</taxon>
        <taxon>Pentapetalae</taxon>
        <taxon>asterids</taxon>
        <taxon>campanulids</taxon>
        <taxon>Asterales</taxon>
        <taxon>Asteraceae</taxon>
        <taxon>Asteroideae</taxon>
        <taxon>Anthemideae</taxon>
        <taxon>Anthemidinae</taxon>
        <taxon>Tanacetum</taxon>
    </lineage>
</organism>
<dbReference type="EMBL" id="BQNB010013468">
    <property type="protein sequence ID" value="GJT16356.1"/>
    <property type="molecule type" value="Genomic_DNA"/>
</dbReference>
<sequence length="160" mass="18116">MTFIGVLNACSHGGLVEEGWKHFTSMKSVYQIEPKIEHYGCLIDLLGRAWLLKEAEKIVNRIPKEKDDIYIHTLLANIYASVGRWEDVKKVRSKIRVIGVRKEPGCSSIKVNGDIHEFLVGDASHPKLKDVYISLKTLAKLSSIYDIYNVDVDNVVFINS</sequence>
<reference evidence="2" key="1">
    <citation type="journal article" date="2022" name="Int. J. Mol. Sci.">
        <title>Draft Genome of Tanacetum Coccineum: Genomic Comparison of Closely Related Tanacetum-Family Plants.</title>
        <authorList>
            <person name="Yamashiro T."/>
            <person name="Shiraishi A."/>
            <person name="Nakayama K."/>
            <person name="Satake H."/>
        </authorList>
    </citation>
    <scope>NUCLEOTIDE SEQUENCE</scope>
</reference>
<dbReference type="InterPro" id="IPR046960">
    <property type="entry name" value="PPR_At4g14850-like_plant"/>
</dbReference>
<dbReference type="InterPro" id="IPR011990">
    <property type="entry name" value="TPR-like_helical_dom_sf"/>
</dbReference>
<name>A0ABQ5BNE3_9ASTR</name>
<dbReference type="Pfam" id="PF20431">
    <property type="entry name" value="E_motif"/>
    <property type="match status" value="1"/>
</dbReference>
<accession>A0ABQ5BNE3</accession>
<dbReference type="Pfam" id="PF01535">
    <property type="entry name" value="PPR"/>
    <property type="match status" value="2"/>
</dbReference>
<comment type="caution">
    <text evidence="2">The sequence shown here is derived from an EMBL/GenBank/DDBJ whole genome shotgun (WGS) entry which is preliminary data.</text>
</comment>